<accession>A0A9W4WPK4</accession>
<gene>
    <name evidence="1" type="ORF">FWILDA_LOCUS8103</name>
</gene>
<dbReference type="Proteomes" id="UP001153678">
    <property type="component" value="Unassembled WGS sequence"/>
</dbReference>
<protein>
    <submittedName>
        <fullName evidence="1">15616_t:CDS:1</fullName>
    </submittedName>
</protein>
<reference evidence="1" key="1">
    <citation type="submission" date="2022-08" db="EMBL/GenBank/DDBJ databases">
        <authorList>
            <person name="Kallberg Y."/>
            <person name="Tangrot J."/>
            <person name="Rosling A."/>
        </authorList>
    </citation>
    <scope>NUCLEOTIDE SEQUENCE</scope>
    <source>
        <strain evidence="1">Wild A</strain>
    </source>
</reference>
<keyword evidence="2" id="KW-1185">Reference proteome</keyword>
<proteinExistence type="predicted"/>
<comment type="caution">
    <text evidence="1">The sequence shown here is derived from an EMBL/GenBank/DDBJ whole genome shotgun (WGS) entry which is preliminary data.</text>
</comment>
<evidence type="ECO:0000313" key="1">
    <source>
        <dbReference type="EMBL" id="CAI2177468.1"/>
    </source>
</evidence>
<organism evidence="1 2">
    <name type="scientific">Funneliformis geosporum</name>
    <dbReference type="NCBI Taxonomy" id="1117311"/>
    <lineage>
        <taxon>Eukaryota</taxon>
        <taxon>Fungi</taxon>
        <taxon>Fungi incertae sedis</taxon>
        <taxon>Mucoromycota</taxon>
        <taxon>Glomeromycotina</taxon>
        <taxon>Glomeromycetes</taxon>
        <taxon>Glomerales</taxon>
        <taxon>Glomeraceae</taxon>
        <taxon>Funneliformis</taxon>
    </lineage>
</organism>
<name>A0A9W4WPK4_9GLOM</name>
<dbReference type="AlphaFoldDB" id="A0A9W4WPK4"/>
<dbReference type="EMBL" id="CAMKVN010001683">
    <property type="protein sequence ID" value="CAI2177468.1"/>
    <property type="molecule type" value="Genomic_DNA"/>
</dbReference>
<dbReference type="OrthoDB" id="10315830at2759"/>
<evidence type="ECO:0000313" key="2">
    <source>
        <dbReference type="Proteomes" id="UP001153678"/>
    </source>
</evidence>
<sequence length="411" mass="47244">MKNNKILFLPTLSELDVTLLEQSVNTNGTSYKWIQLPLLRVNHYMEILDELFVDKLSLRGNPSVQNVLKDIEGPPRLLQMLLHYAALFHHHKDLIPYKFYDSPLNIEDAYKTLSIDGPLKTVMLLLEENLYPLVYGYAIINKPVLLRTVIRNTIVNELVKKGLVFIREEVDISSREFLPSKVAKVGGVCPGLYLHLPFIYLHLISQYVTKEMDCPILSLINESLKYEQVGLVELIGSYSAISDADVSLHKIHVNISLGNCIVHYVSKSLTSKNFISYAKRIAEEKDYKDFVSIINKPKALSIDWAVTFFNSKNIPTFLSKIPDLPYLRSQSNDNLSQNLIYKNDDNDNMEIDDDLPKHLILMGQNKRFIVTSLTQSIIRNEIQKILILLFIIIIKRYKTNYEFYSDSEGSK</sequence>